<evidence type="ECO:0000256" key="2">
    <source>
        <dbReference type="ARBA" id="ARBA00006149"/>
    </source>
</evidence>
<name>A0A077R1T0_9BASI</name>
<evidence type="ECO:0000256" key="6">
    <source>
        <dbReference type="ARBA" id="ARBA00023242"/>
    </source>
</evidence>
<dbReference type="InterPro" id="IPR052190">
    <property type="entry name" value="Euk-Arch_PrmC-MTase"/>
</dbReference>
<comment type="subcellular location">
    <subcellularLocation>
        <location evidence="1">Nucleus</location>
    </subcellularLocation>
</comment>
<reference evidence="7" key="1">
    <citation type="journal article" date="2014" name="Genome Biol. Evol.">
        <title>Gene Loss Rather Than Gene Gain Is Associated with a Host Jump from Monocots to Dicots in the Smut Fungus Melanopsichium pennsylvanicum.</title>
        <authorList>
            <person name="Sharma R."/>
            <person name="Mishra B."/>
            <person name="Runge F."/>
            <person name="Thines M."/>
        </authorList>
    </citation>
    <scope>NUCLEOTIDE SEQUENCE</scope>
    <source>
        <strain evidence="7">4</strain>
    </source>
</reference>
<dbReference type="GO" id="GO:0003676">
    <property type="term" value="F:nucleic acid binding"/>
    <property type="evidence" value="ECO:0007669"/>
    <property type="project" value="InterPro"/>
</dbReference>
<keyword evidence="6" id="KW-0539">Nucleus</keyword>
<dbReference type="GO" id="GO:0005634">
    <property type="term" value="C:nucleus"/>
    <property type="evidence" value="ECO:0007669"/>
    <property type="project" value="UniProtKB-SubCell"/>
</dbReference>
<keyword evidence="3 7" id="KW-0489">Methyltransferase</keyword>
<evidence type="ECO:0000313" key="7">
    <source>
        <dbReference type="EMBL" id="CDI52837.1"/>
    </source>
</evidence>
<dbReference type="GO" id="GO:0035657">
    <property type="term" value="C:eRF1 methyltransferase complex"/>
    <property type="evidence" value="ECO:0007669"/>
    <property type="project" value="TreeGrafter"/>
</dbReference>
<dbReference type="InterPro" id="IPR029063">
    <property type="entry name" value="SAM-dependent_MTases_sf"/>
</dbReference>
<organism evidence="7">
    <name type="scientific">Melanopsichium pennsylvanicum 4</name>
    <dbReference type="NCBI Taxonomy" id="1398559"/>
    <lineage>
        <taxon>Eukaryota</taxon>
        <taxon>Fungi</taxon>
        <taxon>Dikarya</taxon>
        <taxon>Basidiomycota</taxon>
        <taxon>Ustilaginomycotina</taxon>
        <taxon>Ustilaginomycetes</taxon>
        <taxon>Ustilaginales</taxon>
        <taxon>Ustilaginaceae</taxon>
        <taxon>Melanopsichium</taxon>
    </lineage>
</organism>
<dbReference type="PANTHER" id="PTHR45875">
    <property type="entry name" value="METHYLTRANSFERASE N6AMT1"/>
    <property type="match status" value="1"/>
</dbReference>
<keyword evidence="4 7" id="KW-0808">Transferase</keyword>
<dbReference type="FunFam" id="3.40.50.150:FF:000077">
    <property type="entry name" value="HemK methyltransferase family member 2"/>
    <property type="match status" value="1"/>
</dbReference>
<dbReference type="SUPFAM" id="SSF53335">
    <property type="entry name" value="S-adenosyl-L-methionine-dependent methyltransferases"/>
    <property type="match status" value="1"/>
</dbReference>
<dbReference type="PANTHER" id="PTHR45875:SF1">
    <property type="entry name" value="METHYLTRANSFERASE N6AMT1"/>
    <property type="match status" value="1"/>
</dbReference>
<dbReference type="GO" id="GO:0032259">
    <property type="term" value="P:methylation"/>
    <property type="evidence" value="ECO:0007669"/>
    <property type="project" value="UniProtKB-KW"/>
</dbReference>
<evidence type="ECO:0000256" key="1">
    <source>
        <dbReference type="ARBA" id="ARBA00004123"/>
    </source>
</evidence>
<dbReference type="PROSITE" id="PS00092">
    <property type="entry name" value="N6_MTASE"/>
    <property type="match status" value="1"/>
</dbReference>
<dbReference type="CDD" id="cd02440">
    <property type="entry name" value="AdoMet_MTases"/>
    <property type="match status" value="1"/>
</dbReference>
<comment type="similarity">
    <text evidence="2">Belongs to the eukaryotic/archaeal PrmC-related family.</text>
</comment>
<evidence type="ECO:0000256" key="5">
    <source>
        <dbReference type="ARBA" id="ARBA00022691"/>
    </source>
</evidence>
<dbReference type="AlphaFoldDB" id="A0A077R1T0"/>
<sequence length="235" mass="24836">MIPTPSTSHLTKKDFRKVYEPAEDSFILLDALEADASLLSSSLLRSSTSSSPLCVEIGSGSGIVLSFLSAILGSTSATYIGTDLNPHANKCTISTGKANGVAIGAVNTSLMSGLRPRIDGKVNVLLFNPPYVPTEEDEEQMAQGNPGIEGSWAGGSTGTNLVDTLIDEGVIKQVLAPEGRLYLVAIKQNDPARLVKRLQAQELDAETSHMHLWHNGLGGAGAACRERTLARHPSD</sequence>
<protein>
    <submittedName>
        <fullName evidence="7">Related to MTQ2-Putative S-adenosylmethionine-dependent methyltransferase</fullName>
    </submittedName>
</protein>
<dbReference type="EMBL" id="HG529550">
    <property type="protein sequence ID" value="CDI52837.1"/>
    <property type="molecule type" value="Genomic_DNA"/>
</dbReference>
<dbReference type="Gene3D" id="3.40.50.150">
    <property type="entry name" value="Vaccinia Virus protein VP39"/>
    <property type="match status" value="1"/>
</dbReference>
<dbReference type="GO" id="GO:0008757">
    <property type="term" value="F:S-adenosylmethionine-dependent methyltransferase activity"/>
    <property type="evidence" value="ECO:0007669"/>
    <property type="project" value="TreeGrafter"/>
</dbReference>
<dbReference type="GO" id="GO:0008276">
    <property type="term" value="F:protein methyltransferase activity"/>
    <property type="evidence" value="ECO:0007669"/>
    <property type="project" value="TreeGrafter"/>
</dbReference>
<dbReference type="InterPro" id="IPR002052">
    <property type="entry name" value="DNA_methylase_N6_adenine_CS"/>
</dbReference>
<evidence type="ECO:0000256" key="4">
    <source>
        <dbReference type="ARBA" id="ARBA00022679"/>
    </source>
</evidence>
<keyword evidence="5" id="KW-0949">S-adenosyl-L-methionine</keyword>
<evidence type="ECO:0000256" key="3">
    <source>
        <dbReference type="ARBA" id="ARBA00022603"/>
    </source>
</evidence>
<accession>A0A077R1T0</accession>
<proteinExistence type="inferred from homology"/>